<proteinExistence type="predicted"/>
<evidence type="ECO:0000313" key="3">
    <source>
        <dbReference type="Proteomes" id="UP000053681"/>
    </source>
</evidence>
<feature type="domain" description="Siphovirus-type tail component RIFT-related" evidence="1">
    <location>
        <begin position="10"/>
        <end position="124"/>
    </location>
</feature>
<name>A0A0V8JSU9_9BACI</name>
<dbReference type="Proteomes" id="UP000053681">
    <property type="component" value="Unassembled WGS sequence"/>
</dbReference>
<reference evidence="2 3" key="1">
    <citation type="submission" date="2015-11" db="EMBL/GenBank/DDBJ databases">
        <title>Bacillus caseinolyticus sp nov.</title>
        <authorList>
            <person name="Dastager S.G."/>
            <person name="Mawlankar R."/>
        </authorList>
    </citation>
    <scope>NUCLEOTIDE SEQUENCE [LARGE SCALE GENOMIC DNA]</scope>
    <source>
        <strain evidence="2 3">SGD-V-76</strain>
    </source>
</reference>
<evidence type="ECO:0000313" key="2">
    <source>
        <dbReference type="EMBL" id="KSU89808.1"/>
    </source>
</evidence>
<protein>
    <recommendedName>
        <fullName evidence="1">Siphovirus-type tail component RIFT-related domain-containing protein</fullName>
    </recommendedName>
</protein>
<sequence length="272" mass="31363">MIRIFDKEMTEINLVDYRLQGLSFRPSALSPNHYTDSVSGKPGINRNGSEHGPRRCEAEFFIEAINFYTHSLFVSELFELFDPSRLLYIVQEEQLGKRWPVVVSAEWTPERINPSVSTFTVPFETYELPYAESINTSLTPQTFDQDWWQMGMGLIAEDTPYTFNTSSFRVYNPGNVTINPFYCDMEITIQAVCSNYIELVNETTGDKWRYDGALTSSDTVKLGFKAKKNNLSIYRSTNRQVITLKPGWNDIKINGTTSIQNVQFAFRFYYKG</sequence>
<dbReference type="EMBL" id="LNQP01000001">
    <property type="protein sequence ID" value="KSU89808.1"/>
    <property type="molecule type" value="Genomic_DNA"/>
</dbReference>
<dbReference type="AlphaFoldDB" id="A0A0V8JSU9"/>
<keyword evidence="3" id="KW-1185">Reference proteome</keyword>
<evidence type="ECO:0000259" key="1">
    <source>
        <dbReference type="Pfam" id="PF05709"/>
    </source>
</evidence>
<dbReference type="RefSeq" id="WP_062686156.1">
    <property type="nucleotide sequence ID" value="NZ_KQ758627.1"/>
</dbReference>
<accession>A0A0V8JSU9</accession>
<comment type="caution">
    <text evidence="2">The sequence shown here is derived from an EMBL/GenBank/DDBJ whole genome shotgun (WGS) entry which is preliminary data.</text>
</comment>
<gene>
    <name evidence="2" type="ORF">AS180_00110</name>
</gene>
<dbReference type="Pfam" id="PF05709">
    <property type="entry name" value="Sipho_tail"/>
    <property type="match status" value="1"/>
</dbReference>
<organism evidence="2 3">
    <name type="scientific">Priestia veravalensis</name>
    <dbReference type="NCBI Taxonomy" id="1414648"/>
    <lineage>
        <taxon>Bacteria</taxon>
        <taxon>Bacillati</taxon>
        <taxon>Bacillota</taxon>
        <taxon>Bacilli</taxon>
        <taxon>Bacillales</taxon>
        <taxon>Bacillaceae</taxon>
        <taxon>Priestia</taxon>
    </lineage>
</organism>
<dbReference type="InterPro" id="IPR008841">
    <property type="entry name" value="Siphovirus-type_tail_N"/>
</dbReference>